<evidence type="ECO:0000313" key="4">
    <source>
        <dbReference type="EMBL" id="EAR08064.1"/>
    </source>
</evidence>
<dbReference type="InterPro" id="IPR000551">
    <property type="entry name" value="MerR-type_HTH_dom"/>
</dbReference>
<dbReference type="PROSITE" id="PS50937">
    <property type="entry name" value="HTH_MERR_2"/>
    <property type="match status" value="1"/>
</dbReference>
<accession>A4BII5</accession>
<feature type="coiled-coil region" evidence="2">
    <location>
        <begin position="84"/>
        <end position="125"/>
    </location>
</feature>
<gene>
    <name evidence="4" type="ORF">MED297_07471</name>
</gene>
<dbReference type="GO" id="GO:0003700">
    <property type="term" value="F:DNA-binding transcription factor activity"/>
    <property type="evidence" value="ECO:0007669"/>
    <property type="project" value="InterPro"/>
</dbReference>
<dbReference type="InterPro" id="IPR047057">
    <property type="entry name" value="MerR_fam"/>
</dbReference>
<dbReference type="Pfam" id="PF13411">
    <property type="entry name" value="MerR_1"/>
    <property type="match status" value="1"/>
</dbReference>
<dbReference type="PANTHER" id="PTHR30204">
    <property type="entry name" value="REDOX-CYCLING DRUG-SENSING TRANSCRIPTIONAL ACTIVATOR SOXR"/>
    <property type="match status" value="1"/>
</dbReference>
<dbReference type="InterPro" id="IPR009061">
    <property type="entry name" value="DNA-bd_dom_put_sf"/>
</dbReference>
<reference evidence="4 5" key="1">
    <citation type="submission" date="2006-02" db="EMBL/GenBank/DDBJ databases">
        <authorList>
            <person name="Pinhassi J."/>
            <person name="Pedros-Alio C."/>
            <person name="Ferriera S."/>
            <person name="Johnson J."/>
            <person name="Kravitz S."/>
            <person name="Halpern A."/>
            <person name="Remington K."/>
            <person name="Beeson K."/>
            <person name="Tran B."/>
            <person name="Rogers Y.-H."/>
            <person name="Friedman R."/>
            <person name="Venter J.C."/>
        </authorList>
    </citation>
    <scope>NUCLEOTIDE SEQUENCE [LARGE SCALE GENOMIC DNA]</scope>
    <source>
        <strain evidence="4 5">MED297</strain>
    </source>
</reference>
<dbReference type="STRING" id="314283.MED297_07471"/>
<dbReference type="Proteomes" id="UP000005953">
    <property type="component" value="Unassembled WGS sequence"/>
</dbReference>
<dbReference type="GO" id="GO:0003677">
    <property type="term" value="F:DNA binding"/>
    <property type="evidence" value="ECO:0007669"/>
    <property type="project" value="UniProtKB-KW"/>
</dbReference>
<evidence type="ECO:0000256" key="2">
    <source>
        <dbReference type="SAM" id="Coils"/>
    </source>
</evidence>
<dbReference type="CDD" id="cd04776">
    <property type="entry name" value="HTH_GnyR"/>
    <property type="match status" value="1"/>
</dbReference>
<evidence type="ECO:0000259" key="3">
    <source>
        <dbReference type="PROSITE" id="PS50937"/>
    </source>
</evidence>
<dbReference type="SUPFAM" id="SSF46955">
    <property type="entry name" value="Putative DNA-binding domain"/>
    <property type="match status" value="1"/>
</dbReference>
<feature type="domain" description="HTH merR-type" evidence="3">
    <location>
        <begin position="6"/>
        <end position="73"/>
    </location>
</feature>
<dbReference type="EMBL" id="AAOE01000026">
    <property type="protein sequence ID" value="EAR08064.1"/>
    <property type="molecule type" value="Genomic_DNA"/>
</dbReference>
<comment type="caution">
    <text evidence="4">The sequence shown here is derived from an EMBL/GenBank/DDBJ whole genome shotgun (WGS) entry which is preliminary data.</text>
</comment>
<name>A4BII5_9GAMM</name>
<dbReference type="HOGENOM" id="CLU_060077_3_1_6"/>
<dbReference type="Gene3D" id="1.10.1660.10">
    <property type="match status" value="1"/>
</dbReference>
<evidence type="ECO:0000256" key="1">
    <source>
        <dbReference type="ARBA" id="ARBA00023125"/>
    </source>
</evidence>
<dbReference type="AlphaFoldDB" id="A4BII5"/>
<dbReference type="OrthoDB" id="9803659at2"/>
<proteinExistence type="predicted"/>
<keyword evidence="2" id="KW-0175">Coiled coil</keyword>
<protein>
    <submittedName>
        <fullName evidence="4">MerR-family transcriptional regulator</fullName>
    </submittedName>
</protein>
<keyword evidence="1" id="KW-0238">DNA-binding</keyword>
<organism evidence="4 5">
    <name type="scientific">Reinekea blandensis MED297</name>
    <dbReference type="NCBI Taxonomy" id="314283"/>
    <lineage>
        <taxon>Bacteria</taxon>
        <taxon>Pseudomonadati</taxon>
        <taxon>Pseudomonadota</taxon>
        <taxon>Gammaproteobacteria</taxon>
        <taxon>Oceanospirillales</taxon>
        <taxon>Saccharospirillaceae</taxon>
        <taxon>Reinekea</taxon>
    </lineage>
</organism>
<sequence>MNDADQYSIRDLADEFDITTRTIRFYEDKGLMQPARDGQRRVYSKGDRARLKLILRGKRLGFSLDEITQLVSLYETPEDTVPQLEQYLETLRNHRSLLEKQRADIERTLTDLARAEEECRQALTTTLNGQS</sequence>
<dbReference type="PANTHER" id="PTHR30204:SF58">
    <property type="entry name" value="HTH-TYPE TRANSCRIPTIONAL REGULATOR YFMP"/>
    <property type="match status" value="1"/>
</dbReference>
<dbReference type="SMART" id="SM00422">
    <property type="entry name" value="HTH_MERR"/>
    <property type="match status" value="1"/>
</dbReference>
<dbReference type="RefSeq" id="WP_008045462.1">
    <property type="nucleotide sequence ID" value="NZ_CH724152.1"/>
</dbReference>
<evidence type="ECO:0000313" key="5">
    <source>
        <dbReference type="Proteomes" id="UP000005953"/>
    </source>
</evidence>
<keyword evidence="5" id="KW-1185">Reference proteome</keyword>